<sequence length="161" mass="18474">MFEKLKKFWSSSSNINSSRKSSPKPFRTKSTRNVSNIHFHELTRPSCCNEEERNKINVINRPPSGSSTADSVSLNRYNVHCTEDIHDMPTQEFIEDSHTPMQEDDRTLTPIISNGIPQRISSCSTFDNSYIALVQKDCQSTDNNVHDKGKFIVSKFQKKKF</sequence>
<feature type="region of interest" description="Disordered" evidence="1">
    <location>
        <begin position="1"/>
        <end position="32"/>
    </location>
</feature>
<evidence type="ECO:0000256" key="1">
    <source>
        <dbReference type="SAM" id="MobiDB-lite"/>
    </source>
</evidence>
<dbReference type="WBParaSite" id="PTRK_0001094000.1">
    <property type="protein sequence ID" value="PTRK_0001094000.1"/>
    <property type="gene ID" value="PTRK_0001094000"/>
</dbReference>
<proteinExistence type="predicted"/>
<dbReference type="AlphaFoldDB" id="A0A0N4ZR00"/>
<evidence type="ECO:0000313" key="3">
    <source>
        <dbReference type="WBParaSite" id="PTRK_0001094000.1"/>
    </source>
</evidence>
<dbReference type="Proteomes" id="UP000038045">
    <property type="component" value="Unplaced"/>
</dbReference>
<protein>
    <submittedName>
        <fullName evidence="3">Uncharacterized protein</fullName>
    </submittedName>
</protein>
<keyword evidence="2" id="KW-1185">Reference proteome</keyword>
<reference evidence="3" key="1">
    <citation type="submission" date="2017-02" db="UniProtKB">
        <authorList>
            <consortium name="WormBaseParasite"/>
        </authorList>
    </citation>
    <scope>IDENTIFICATION</scope>
</reference>
<organism evidence="2 3">
    <name type="scientific">Parastrongyloides trichosuri</name>
    <name type="common">Possum-specific nematode worm</name>
    <dbReference type="NCBI Taxonomy" id="131310"/>
    <lineage>
        <taxon>Eukaryota</taxon>
        <taxon>Metazoa</taxon>
        <taxon>Ecdysozoa</taxon>
        <taxon>Nematoda</taxon>
        <taxon>Chromadorea</taxon>
        <taxon>Rhabditida</taxon>
        <taxon>Tylenchina</taxon>
        <taxon>Panagrolaimomorpha</taxon>
        <taxon>Strongyloidoidea</taxon>
        <taxon>Strongyloididae</taxon>
        <taxon>Parastrongyloides</taxon>
    </lineage>
</organism>
<evidence type="ECO:0000313" key="2">
    <source>
        <dbReference type="Proteomes" id="UP000038045"/>
    </source>
</evidence>
<accession>A0A0N4ZR00</accession>
<feature type="compositionally biased region" description="Low complexity" evidence="1">
    <location>
        <begin position="10"/>
        <end position="25"/>
    </location>
</feature>
<name>A0A0N4ZR00_PARTI</name>